<keyword evidence="3" id="KW-1185">Reference proteome</keyword>
<name>A0ABM7WRU8_9BACT</name>
<evidence type="ECO:0000313" key="2">
    <source>
        <dbReference type="EMBL" id="BDG02181.1"/>
    </source>
</evidence>
<dbReference type="RefSeq" id="WP_248359558.1">
    <property type="nucleotide sequence ID" value="NZ_AP025591.1"/>
</dbReference>
<sequence length="296" mass="30414">MRIGTTVLAALILLAAGAASAAEPPPPGGIPDLVGARTLGLSSGIGVAQGNDGIYVNPAALAARKRYSVDGSVLFDRRGATTVDQFFGGSVVDSTSGPMTAAVAYARSGEGLYQGNLWTSAIAGPLVEKFLVGVAGKYYSLHGPQPVNAATLDAGIFWQAADYVSIGATGYNLIPIAKDLVAPMGVGAGLAIGSEQLFQVTADWRADFDRGQVASGGTGKGGTKNRYGFGAELLLGSLVPVRGGFLIDEVLDTKWWSVGTGLVSRSGIALDVGYRQSVDSKSARQIAASLRIFLFQ</sequence>
<proteinExistence type="predicted"/>
<gene>
    <name evidence="2" type="ORF">AMOR_11770</name>
</gene>
<protein>
    <submittedName>
        <fullName evidence="2">Uncharacterized protein</fullName>
    </submittedName>
</protein>
<organism evidence="2 3">
    <name type="scientific">Anaeromyxobacter oryzae</name>
    <dbReference type="NCBI Taxonomy" id="2918170"/>
    <lineage>
        <taxon>Bacteria</taxon>
        <taxon>Pseudomonadati</taxon>
        <taxon>Myxococcota</taxon>
        <taxon>Myxococcia</taxon>
        <taxon>Myxococcales</taxon>
        <taxon>Cystobacterineae</taxon>
        <taxon>Anaeromyxobacteraceae</taxon>
        <taxon>Anaeromyxobacter</taxon>
    </lineage>
</organism>
<evidence type="ECO:0000313" key="3">
    <source>
        <dbReference type="Proteomes" id="UP001162891"/>
    </source>
</evidence>
<dbReference type="Proteomes" id="UP001162891">
    <property type="component" value="Chromosome"/>
</dbReference>
<feature type="signal peptide" evidence="1">
    <location>
        <begin position="1"/>
        <end position="21"/>
    </location>
</feature>
<keyword evidence="1" id="KW-0732">Signal</keyword>
<dbReference type="EMBL" id="AP025591">
    <property type="protein sequence ID" value="BDG02181.1"/>
    <property type="molecule type" value="Genomic_DNA"/>
</dbReference>
<feature type="chain" id="PRO_5047121351" evidence="1">
    <location>
        <begin position="22"/>
        <end position="296"/>
    </location>
</feature>
<reference evidence="3" key="1">
    <citation type="journal article" date="2022" name="Int. J. Syst. Evol. Microbiol.">
        <title>Anaeromyxobacter oryzae sp. nov., Anaeromyxobacter diazotrophicus sp. nov. and Anaeromyxobacter paludicola sp. nov., isolated from paddy soils.</title>
        <authorList>
            <person name="Itoh H."/>
            <person name="Xu Z."/>
            <person name="Mise K."/>
            <person name="Masuda Y."/>
            <person name="Ushijima N."/>
            <person name="Hayakawa C."/>
            <person name="Shiratori Y."/>
            <person name="Senoo K."/>
        </authorList>
    </citation>
    <scope>NUCLEOTIDE SEQUENCE [LARGE SCALE GENOMIC DNA]</scope>
    <source>
        <strain evidence="3">Red232</strain>
    </source>
</reference>
<accession>A0ABM7WRU8</accession>
<evidence type="ECO:0000256" key="1">
    <source>
        <dbReference type="SAM" id="SignalP"/>
    </source>
</evidence>